<dbReference type="AlphaFoldDB" id="A0A6J5ZT31"/>
<evidence type="ECO:0000313" key="1">
    <source>
        <dbReference type="EMBL" id="CAB4343820.1"/>
    </source>
</evidence>
<name>A0A6J5ZT31_9ZZZZ</name>
<gene>
    <name evidence="1" type="ORF">UFOPK3331_01280</name>
</gene>
<protein>
    <submittedName>
        <fullName evidence="1">Unannotated protein</fullName>
    </submittedName>
</protein>
<proteinExistence type="predicted"/>
<reference evidence="1" key="1">
    <citation type="submission" date="2020-05" db="EMBL/GenBank/DDBJ databases">
        <authorList>
            <person name="Chiriac C."/>
            <person name="Salcher M."/>
            <person name="Ghai R."/>
            <person name="Kavagutti S V."/>
        </authorList>
    </citation>
    <scope>NUCLEOTIDE SEQUENCE</scope>
</reference>
<dbReference type="EMBL" id="CAESAL010000047">
    <property type="protein sequence ID" value="CAB4343820.1"/>
    <property type="molecule type" value="Genomic_DNA"/>
</dbReference>
<accession>A0A6J5ZT31</accession>
<organism evidence="1">
    <name type="scientific">freshwater metagenome</name>
    <dbReference type="NCBI Taxonomy" id="449393"/>
    <lineage>
        <taxon>unclassified sequences</taxon>
        <taxon>metagenomes</taxon>
        <taxon>ecological metagenomes</taxon>
    </lineage>
</organism>
<sequence length="160" mass="16636">MSNINELIAKATALSGDATVTAAGIFALKDDYLKLAGWGMGGGIVGNAVAGTFGDAVGSAAAMHLQRNEAAQEKGFDGYRVLVAVGVTQIHLFDWVTTTGATKLYYSIERASVEVSIKKFGVSRHVYLKNITSGETLALQGNVSPISSVSNGDKAVLKAL</sequence>